<feature type="region of interest" description="Disordered" evidence="1">
    <location>
        <begin position="34"/>
        <end position="55"/>
    </location>
</feature>
<dbReference type="EMBL" id="BSSD01000001">
    <property type="protein sequence ID" value="GLW89335.1"/>
    <property type="molecule type" value="Genomic_DNA"/>
</dbReference>
<sequence length="106" mass="10286">MSIVAGCRSAAERWGSLIQDIAEVPEAASTAGIGAGTATGRAVPPSGLTAGAPSTRGLRTKLSVAGRTACAGAAAGGVSMAAGCKSTAKKRGFLVQDIVELSEATP</sequence>
<gene>
    <name evidence="2" type="ORF">Aglo03_01510</name>
</gene>
<protein>
    <submittedName>
        <fullName evidence="2">Uncharacterized protein</fullName>
    </submittedName>
</protein>
<proteinExistence type="predicted"/>
<evidence type="ECO:0000256" key="1">
    <source>
        <dbReference type="SAM" id="MobiDB-lite"/>
    </source>
</evidence>
<dbReference type="Proteomes" id="UP001165042">
    <property type="component" value="Unassembled WGS sequence"/>
</dbReference>
<name>A0A9W6QIJ4_9PSEU</name>
<accession>A0A9W6QIJ4</accession>
<evidence type="ECO:0000313" key="3">
    <source>
        <dbReference type="Proteomes" id="UP001165042"/>
    </source>
</evidence>
<evidence type="ECO:0000313" key="2">
    <source>
        <dbReference type="EMBL" id="GLW89335.1"/>
    </source>
</evidence>
<organism evidence="2 3">
    <name type="scientific">Actinokineospora globicatena</name>
    <dbReference type="NCBI Taxonomy" id="103729"/>
    <lineage>
        <taxon>Bacteria</taxon>
        <taxon>Bacillati</taxon>
        <taxon>Actinomycetota</taxon>
        <taxon>Actinomycetes</taxon>
        <taxon>Pseudonocardiales</taxon>
        <taxon>Pseudonocardiaceae</taxon>
        <taxon>Actinokineospora</taxon>
    </lineage>
</organism>
<dbReference type="AlphaFoldDB" id="A0A9W6QIJ4"/>
<keyword evidence="3" id="KW-1185">Reference proteome</keyword>
<reference evidence="2" key="1">
    <citation type="submission" date="2023-02" db="EMBL/GenBank/DDBJ databases">
        <title>Actinokineospora globicatena NBRC 15670.</title>
        <authorList>
            <person name="Ichikawa N."/>
            <person name="Sato H."/>
            <person name="Tonouchi N."/>
        </authorList>
    </citation>
    <scope>NUCLEOTIDE SEQUENCE</scope>
    <source>
        <strain evidence="2">NBRC 15670</strain>
    </source>
</reference>
<comment type="caution">
    <text evidence="2">The sequence shown here is derived from an EMBL/GenBank/DDBJ whole genome shotgun (WGS) entry which is preliminary data.</text>
</comment>